<feature type="region of interest" description="Disordered" evidence="1">
    <location>
        <begin position="1"/>
        <end position="195"/>
    </location>
</feature>
<keyword evidence="3" id="KW-1185">Reference proteome</keyword>
<dbReference type="EMBL" id="GL348716">
    <property type="protein sequence ID" value="EFH55204.1"/>
    <property type="molecule type" value="Genomic_DNA"/>
</dbReference>
<reference evidence="3" key="1">
    <citation type="journal article" date="2011" name="Nat. Genet.">
        <title>The Arabidopsis lyrata genome sequence and the basis of rapid genome size change.</title>
        <authorList>
            <person name="Hu T.T."/>
            <person name="Pattyn P."/>
            <person name="Bakker E.G."/>
            <person name="Cao J."/>
            <person name="Cheng J.-F."/>
            <person name="Clark R.M."/>
            <person name="Fahlgren N."/>
            <person name="Fawcett J.A."/>
            <person name="Grimwood J."/>
            <person name="Gundlach H."/>
            <person name="Haberer G."/>
            <person name="Hollister J.D."/>
            <person name="Ossowski S."/>
            <person name="Ottilar R.P."/>
            <person name="Salamov A.A."/>
            <person name="Schneeberger K."/>
            <person name="Spannagl M."/>
            <person name="Wang X."/>
            <person name="Yang L."/>
            <person name="Nasrallah M.E."/>
            <person name="Bergelson J."/>
            <person name="Carrington J.C."/>
            <person name="Gaut B.S."/>
            <person name="Schmutz J."/>
            <person name="Mayer K.F.X."/>
            <person name="Van de Peer Y."/>
            <person name="Grigoriev I.V."/>
            <person name="Nordborg M."/>
            <person name="Weigel D."/>
            <person name="Guo Y.-L."/>
        </authorList>
    </citation>
    <scope>NUCLEOTIDE SEQUENCE [LARGE SCALE GENOMIC DNA]</scope>
    <source>
        <strain evidence="3">cv. MN47</strain>
    </source>
</reference>
<gene>
    <name evidence="2" type="ORF">ARALYDRAFT_344288</name>
</gene>
<feature type="compositionally biased region" description="Low complexity" evidence="1">
    <location>
        <begin position="23"/>
        <end position="39"/>
    </location>
</feature>
<dbReference type="Gramene" id="fgenesh1_pg.C_scaffold_4000630">
    <property type="protein sequence ID" value="fgenesh1_pg.C_scaffold_4000630"/>
    <property type="gene ID" value="fgenesh1_pg.C_scaffold_4000630"/>
</dbReference>
<feature type="compositionally biased region" description="Gly residues" evidence="1">
    <location>
        <begin position="90"/>
        <end position="106"/>
    </location>
</feature>
<feature type="compositionally biased region" description="Polar residues" evidence="1">
    <location>
        <begin position="62"/>
        <end position="73"/>
    </location>
</feature>
<name>D7LCU5_ARALL</name>
<evidence type="ECO:0000313" key="3">
    <source>
        <dbReference type="Proteomes" id="UP000008694"/>
    </source>
</evidence>
<dbReference type="Proteomes" id="UP000008694">
    <property type="component" value="Unassembled WGS sequence"/>
</dbReference>
<feature type="compositionally biased region" description="Polar residues" evidence="1">
    <location>
        <begin position="183"/>
        <end position="195"/>
    </location>
</feature>
<proteinExistence type="predicted"/>
<evidence type="ECO:0000256" key="1">
    <source>
        <dbReference type="SAM" id="MobiDB-lite"/>
    </source>
</evidence>
<evidence type="ECO:0000313" key="2">
    <source>
        <dbReference type="EMBL" id="EFH55204.1"/>
    </source>
</evidence>
<dbReference type="AlphaFoldDB" id="D7LCU5"/>
<organism evidence="3">
    <name type="scientific">Arabidopsis lyrata subsp. lyrata</name>
    <name type="common">Lyre-leaved rock-cress</name>
    <dbReference type="NCBI Taxonomy" id="81972"/>
    <lineage>
        <taxon>Eukaryota</taxon>
        <taxon>Viridiplantae</taxon>
        <taxon>Streptophyta</taxon>
        <taxon>Embryophyta</taxon>
        <taxon>Tracheophyta</taxon>
        <taxon>Spermatophyta</taxon>
        <taxon>Magnoliopsida</taxon>
        <taxon>eudicotyledons</taxon>
        <taxon>Gunneridae</taxon>
        <taxon>Pentapetalae</taxon>
        <taxon>rosids</taxon>
        <taxon>malvids</taxon>
        <taxon>Brassicales</taxon>
        <taxon>Brassicaceae</taxon>
        <taxon>Camelineae</taxon>
        <taxon>Arabidopsis</taxon>
    </lineage>
</organism>
<accession>D7LCU5</accession>
<feature type="compositionally biased region" description="Acidic residues" evidence="1">
    <location>
        <begin position="156"/>
        <end position="177"/>
    </location>
</feature>
<protein>
    <submittedName>
        <fullName evidence="2">Predicted protein</fullName>
    </submittedName>
</protein>
<dbReference type="HOGENOM" id="CLU_117837_0_0_1"/>
<feature type="compositionally biased region" description="Basic residues" evidence="1">
    <location>
        <begin position="1"/>
        <end position="22"/>
    </location>
</feature>
<sequence>MAPRVRGGRGRGRGKRGPKSPVKRPTVVPTRSTSSGVSSRRPRSLPSKYEFTPANPEDPNQETEQPPNRQPLPQLSLRDYPPPQQLFQSGEGGGGGSPRGSGGSPRGSGTTLFRAFGSTQSPAPVQPPAPVHSPVVSQQRPPRASMSGHSSQAQNVEEEEAASDEEAVDEATSEEEGRELYTTVISPNLEPGTTW</sequence>